<dbReference type="GO" id="GO:0008652">
    <property type="term" value="P:amino acid biosynthetic process"/>
    <property type="evidence" value="ECO:0007669"/>
    <property type="project" value="UniProtKB-KW"/>
</dbReference>
<keyword evidence="7" id="KW-0288">FMN</keyword>
<evidence type="ECO:0000256" key="6">
    <source>
        <dbReference type="ARBA" id="ARBA00023239"/>
    </source>
</evidence>
<comment type="function">
    <text evidence="7">Catalyzes the anti-1,4-elimination of the C-3 phosphate and the C-6 proR hydrogen from 5-enolpyruvylshikimate-3-phosphate (EPSP) to yield chorismate, which is the branch point compound that serves as the starting substrate for the three terminal pathways of aromatic amino acid biosynthesis. This reaction introduces a second double bond into the aromatic ring system.</text>
</comment>
<keyword evidence="4 7" id="KW-0028">Amino-acid biosynthesis</keyword>
<dbReference type="PROSITE" id="PS00787">
    <property type="entry name" value="CHORISMATE_SYNTHASE_1"/>
    <property type="match status" value="1"/>
</dbReference>
<keyword evidence="7" id="KW-0274">FAD</keyword>
<dbReference type="AlphaFoldDB" id="A0A4Q5LG51"/>
<dbReference type="SUPFAM" id="SSF103263">
    <property type="entry name" value="Chorismate synthase, AroC"/>
    <property type="match status" value="1"/>
</dbReference>
<dbReference type="UniPathway" id="UPA00053">
    <property type="reaction ID" value="UER00090"/>
</dbReference>
<dbReference type="GO" id="GO:0009073">
    <property type="term" value="P:aromatic amino acid family biosynthetic process"/>
    <property type="evidence" value="ECO:0007669"/>
    <property type="project" value="UniProtKB-KW"/>
</dbReference>
<evidence type="ECO:0000256" key="8">
    <source>
        <dbReference type="RuleBase" id="RU000605"/>
    </source>
</evidence>
<dbReference type="RefSeq" id="WP_129919217.1">
    <property type="nucleotide sequence ID" value="NZ_SEWE01000002.1"/>
</dbReference>
<dbReference type="InterPro" id="IPR000453">
    <property type="entry name" value="Chorismate_synth"/>
</dbReference>
<comment type="subunit">
    <text evidence="7">Homotetramer.</text>
</comment>
<protein>
    <recommendedName>
        <fullName evidence="3 7">Chorismate synthase</fullName>
        <shortName evidence="7">CS</shortName>
        <ecNumber evidence="3 7">4.2.3.5</ecNumber>
    </recommendedName>
    <alternativeName>
        <fullName evidence="7">5-enolpyruvylshikimate-3-phosphate phospholyase</fullName>
    </alternativeName>
</protein>
<dbReference type="NCBIfam" id="NF003793">
    <property type="entry name" value="PRK05382.1"/>
    <property type="match status" value="1"/>
</dbReference>
<keyword evidence="10" id="KW-1185">Reference proteome</keyword>
<gene>
    <name evidence="7" type="primary">aroC</name>
    <name evidence="9" type="ORF">EWM57_00735</name>
</gene>
<dbReference type="GO" id="GO:0009423">
    <property type="term" value="P:chorismate biosynthetic process"/>
    <property type="evidence" value="ECO:0007669"/>
    <property type="project" value="UniProtKB-UniRule"/>
</dbReference>
<comment type="similarity">
    <text evidence="2 7 8">Belongs to the chorismate synthase family.</text>
</comment>
<dbReference type="HAMAP" id="MF_00300">
    <property type="entry name" value="Chorismate_synth"/>
    <property type="match status" value="1"/>
</dbReference>
<keyword evidence="6 7" id="KW-0456">Lyase</keyword>
<name>A0A4Q5LG51_9BACT</name>
<dbReference type="OrthoDB" id="9771806at2"/>
<feature type="binding site" evidence="7">
    <location>
        <position position="47"/>
    </location>
    <ligand>
        <name>NADP(+)</name>
        <dbReference type="ChEBI" id="CHEBI:58349"/>
    </ligand>
</feature>
<evidence type="ECO:0000256" key="1">
    <source>
        <dbReference type="ARBA" id="ARBA00005044"/>
    </source>
</evidence>
<dbReference type="GO" id="GO:0004107">
    <property type="term" value="F:chorismate synthase activity"/>
    <property type="evidence" value="ECO:0007669"/>
    <property type="project" value="UniProtKB-UniRule"/>
</dbReference>
<feature type="binding site" evidence="7">
    <location>
        <position position="285"/>
    </location>
    <ligand>
        <name>FMN</name>
        <dbReference type="ChEBI" id="CHEBI:58210"/>
    </ligand>
</feature>
<dbReference type="Pfam" id="PF01264">
    <property type="entry name" value="Chorismate_synt"/>
    <property type="match status" value="1"/>
</dbReference>
<comment type="cofactor">
    <cofactor evidence="7 8">
        <name>FMNH2</name>
        <dbReference type="ChEBI" id="CHEBI:57618"/>
    </cofactor>
    <text evidence="7 8">Reduced FMN (FMNH(2)).</text>
</comment>
<evidence type="ECO:0000256" key="5">
    <source>
        <dbReference type="ARBA" id="ARBA00023141"/>
    </source>
</evidence>
<feature type="binding site" evidence="7">
    <location>
        <begin position="300"/>
        <end position="304"/>
    </location>
    <ligand>
        <name>FMN</name>
        <dbReference type="ChEBI" id="CHEBI:58210"/>
    </ligand>
</feature>
<dbReference type="EMBL" id="SEWE01000002">
    <property type="protein sequence ID" value="RYU84250.1"/>
    <property type="molecule type" value="Genomic_DNA"/>
</dbReference>
<dbReference type="InterPro" id="IPR035904">
    <property type="entry name" value="Chorismate_synth_AroC_sf"/>
</dbReference>
<comment type="catalytic activity">
    <reaction evidence="7 8">
        <text>5-O-(1-carboxyvinyl)-3-phosphoshikimate = chorismate + phosphate</text>
        <dbReference type="Rhea" id="RHEA:21020"/>
        <dbReference type="ChEBI" id="CHEBI:29748"/>
        <dbReference type="ChEBI" id="CHEBI:43474"/>
        <dbReference type="ChEBI" id="CHEBI:57701"/>
        <dbReference type="EC" id="4.2.3.5"/>
    </reaction>
</comment>
<feature type="binding site" evidence="7">
    <location>
        <position position="326"/>
    </location>
    <ligand>
        <name>FMN</name>
        <dbReference type="ChEBI" id="CHEBI:58210"/>
    </ligand>
</feature>
<dbReference type="Gene3D" id="3.60.150.10">
    <property type="entry name" value="Chorismate synthase AroC"/>
    <property type="match status" value="1"/>
</dbReference>
<evidence type="ECO:0000256" key="3">
    <source>
        <dbReference type="ARBA" id="ARBA00013036"/>
    </source>
</evidence>
<dbReference type="NCBIfam" id="TIGR00033">
    <property type="entry name" value="aroC"/>
    <property type="match status" value="1"/>
</dbReference>
<evidence type="ECO:0000313" key="10">
    <source>
        <dbReference type="Proteomes" id="UP000294155"/>
    </source>
</evidence>
<dbReference type="GO" id="GO:0010181">
    <property type="term" value="F:FMN binding"/>
    <property type="evidence" value="ECO:0007669"/>
    <property type="project" value="TreeGrafter"/>
</dbReference>
<keyword evidence="7" id="KW-0285">Flavoprotein</keyword>
<organism evidence="9 10">
    <name type="scientific">Hymenobacter persicinus</name>
    <dbReference type="NCBI Taxonomy" id="2025506"/>
    <lineage>
        <taxon>Bacteria</taxon>
        <taxon>Pseudomonadati</taxon>
        <taxon>Bacteroidota</taxon>
        <taxon>Cytophagia</taxon>
        <taxon>Cytophagales</taxon>
        <taxon>Hymenobacteraceae</taxon>
        <taxon>Hymenobacter</taxon>
    </lineage>
</organism>
<dbReference type="Proteomes" id="UP000294155">
    <property type="component" value="Unassembled WGS sequence"/>
</dbReference>
<dbReference type="PROSITE" id="PS00788">
    <property type="entry name" value="CHORISMATE_SYNTHASE_2"/>
    <property type="match status" value="1"/>
</dbReference>
<keyword evidence="7" id="KW-0521">NADP</keyword>
<evidence type="ECO:0000256" key="7">
    <source>
        <dbReference type="HAMAP-Rule" id="MF_00300"/>
    </source>
</evidence>
<reference evidence="9 10" key="1">
    <citation type="submission" date="2019-02" db="EMBL/GenBank/DDBJ databases">
        <title>Bacterial novel species isolated from soil.</title>
        <authorList>
            <person name="Jung H.-Y."/>
        </authorList>
    </citation>
    <scope>NUCLEOTIDE SEQUENCE [LARGE SCALE GENOMIC DNA]</scope>
    <source>
        <strain evidence="9 10">1-3-3-3</strain>
    </source>
</reference>
<feature type="binding site" evidence="7">
    <location>
        <begin position="124"/>
        <end position="126"/>
    </location>
    <ligand>
        <name>FMN</name>
        <dbReference type="ChEBI" id="CHEBI:58210"/>
    </ligand>
</feature>
<dbReference type="PANTHER" id="PTHR21085">
    <property type="entry name" value="CHORISMATE SYNTHASE"/>
    <property type="match status" value="1"/>
</dbReference>
<dbReference type="CDD" id="cd07304">
    <property type="entry name" value="Chorismate_synthase"/>
    <property type="match status" value="1"/>
</dbReference>
<dbReference type="PIRSF" id="PIRSF001456">
    <property type="entry name" value="Chorismate_synth"/>
    <property type="match status" value="1"/>
</dbReference>
<dbReference type="GO" id="GO:0005829">
    <property type="term" value="C:cytosol"/>
    <property type="evidence" value="ECO:0007669"/>
    <property type="project" value="TreeGrafter"/>
</dbReference>
<evidence type="ECO:0000256" key="2">
    <source>
        <dbReference type="ARBA" id="ARBA00008014"/>
    </source>
</evidence>
<dbReference type="EC" id="4.2.3.5" evidence="3 7"/>
<dbReference type="InterPro" id="IPR020541">
    <property type="entry name" value="Chorismate_synthase_CS"/>
</dbReference>
<evidence type="ECO:0000256" key="4">
    <source>
        <dbReference type="ARBA" id="ARBA00022605"/>
    </source>
</evidence>
<accession>A0A4Q5LG51</accession>
<dbReference type="PANTHER" id="PTHR21085:SF0">
    <property type="entry name" value="CHORISMATE SYNTHASE"/>
    <property type="match status" value="1"/>
</dbReference>
<evidence type="ECO:0000313" key="9">
    <source>
        <dbReference type="EMBL" id="RYU84250.1"/>
    </source>
</evidence>
<comment type="caution">
    <text evidence="9">The sequence shown here is derived from an EMBL/GenBank/DDBJ whole genome shotgun (WGS) entry which is preliminary data.</text>
</comment>
<feature type="binding site" evidence="7">
    <location>
        <begin position="240"/>
        <end position="241"/>
    </location>
    <ligand>
        <name>FMN</name>
        <dbReference type="ChEBI" id="CHEBI:58210"/>
    </ligand>
</feature>
<keyword evidence="5 7" id="KW-0057">Aromatic amino acid biosynthesis</keyword>
<proteinExistence type="inferred from homology"/>
<comment type="caution">
    <text evidence="7">Lacks conserved residue(s) required for the propagation of feature annotation.</text>
</comment>
<comment type="pathway">
    <text evidence="1 7 8">Metabolic intermediate biosynthesis; chorismate biosynthesis; chorismate from D-erythrose 4-phosphate and phosphoenolpyruvate: step 7/7.</text>
</comment>
<dbReference type="FunFam" id="3.60.150.10:FF:000003">
    <property type="entry name" value="Chorismate synthase"/>
    <property type="match status" value="1"/>
</dbReference>
<sequence>MSNSFGSVFRITTFGESHGVGIGVIIDGCPAGVALETTEIQQALDRRRPGQSDLTTPRKEADQVEVLSGLFGGFTTGTPIGLLIRNQDQASHDYSHIEHAYRPSHADYTYDQKYGRRDYRGGGRSSARETAARVAAGAVAAAFLRTVGISTLSYVSQVGAVAVPVGYEQLDLSLIDTNPVRCPHPETAERMAALIRQTRDRHDTVGGIVTGVALGVPAGLGEPVFDKLHAELGKAMLSINAVKGFEYGSGFAGTLLFGSEHNDAFYTDEAGTVRTRTNHSGGIQGGISNGQDIYFRVAFKPVATILQPQATINDQGEEITLAGKGRHDPCVLPRAVPIVDAMTSLVLADMVLRARANRA</sequence>